<organism evidence="2 3">
    <name type="scientific">Ascaris lumbricoides</name>
    <name type="common">Giant roundworm</name>
    <dbReference type="NCBI Taxonomy" id="6252"/>
    <lineage>
        <taxon>Eukaryota</taxon>
        <taxon>Metazoa</taxon>
        <taxon>Ecdysozoa</taxon>
        <taxon>Nematoda</taxon>
        <taxon>Chromadorea</taxon>
        <taxon>Rhabditida</taxon>
        <taxon>Spirurina</taxon>
        <taxon>Ascaridomorpha</taxon>
        <taxon>Ascaridoidea</taxon>
        <taxon>Ascarididae</taxon>
        <taxon>Ascaris</taxon>
    </lineage>
</organism>
<reference evidence="3" key="1">
    <citation type="submission" date="2017-02" db="UniProtKB">
        <authorList>
            <consortium name="WormBaseParasite"/>
        </authorList>
    </citation>
    <scope>IDENTIFICATION</scope>
</reference>
<name>A0A0M3HWV3_ASCLU</name>
<dbReference type="AlphaFoldDB" id="A0A0M3HWV3"/>
<evidence type="ECO:0000313" key="2">
    <source>
        <dbReference type="Proteomes" id="UP000036681"/>
    </source>
</evidence>
<evidence type="ECO:0000256" key="1">
    <source>
        <dbReference type="SAM" id="Phobius"/>
    </source>
</evidence>
<dbReference type="Proteomes" id="UP000036681">
    <property type="component" value="Unplaced"/>
</dbReference>
<sequence length="119" mass="13393">MPTRIFDNDENEVSDPKKSLADIIDLVPLKNDIVLHSVNAAMAEGPLSVLAAGSVLPFSTAATGIMLRLPRYMPLNELHIESSKSFILQVIIFCFYSLLYFNVSWGNDHEYCSFQYLHL</sequence>
<keyword evidence="1" id="KW-0812">Transmembrane</keyword>
<evidence type="ECO:0000313" key="3">
    <source>
        <dbReference type="WBParaSite" id="ALUE_0000768701-mRNA-1"/>
    </source>
</evidence>
<keyword evidence="1" id="KW-0472">Membrane</keyword>
<keyword evidence="2" id="KW-1185">Reference proteome</keyword>
<feature type="transmembrane region" description="Helical" evidence="1">
    <location>
        <begin position="47"/>
        <end position="65"/>
    </location>
</feature>
<dbReference type="WBParaSite" id="ALUE_0000768701-mRNA-1">
    <property type="protein sequence ID" value="ALUE_0000768701-mRNA-1"/>
    <property type="gene ID" value="ALUE_0000768701"/>
</dbReference>
<proteinExistence type="predicted"/>
<protein>
    <submittedName>
        <fullName evidence="3">Transmembrane protein</fullName>
    </submittedName>
</protein>
<keyword evidence="1" id="KW-1133">Transmembrane helix</keyword>
<accession>A0A0M3HWV3</accession>
<feature type="transmembrane region" description="Helical" evidence="1">
    <location>
        <begin position="86"/>
        <end position="103"/>
    </location>
</feature>